<evidence type="ECO:0000313" key="4">
    <source>
        <dbReference type="Proteomes" id="UP000010472"/>
    </source>
</evidence>
<evidence type="ECO:0000256" key="1">
    <source>
        <dbReference type="ARBA" id="ARBA00008791"/>
    </source>
</evidence>
<dbReference type="AlphaFoldDB" id="K9VYI0"/>
<gene>
    <name evidence="3" type="ORF">Cri9333_1659</name>
</gene>
<accession>K9VYI0</accession>
<dbReference type="Proteomes" id="UP000010472">
    <property type="component" value="Chromosome"/>
</dbReference>
<comment type="similarity">
    <text evidence="1">Belongs to the universal stress protein A family.</text>
</comment>
<dbReference type="PRINTS" id="PR01438">
    <property type="entry name" value="UNVRSLSTRESS"/>
</dbReference>
<evidence type="ECO:0000259" key="2">
    <source>
        <dbReference type="Pfam" id="PF00582"/>
    </source>
</evidence>
<dbReference type="InterPro" id="IPR006016">
    <property type="entry name" value="UspA"/>
</dbReference>
<dbReference type="PANTHER" id="PTHR46268">
    <property type="entry name" value="STRESS RESPONSE PROTEIN NHAX"/>
    <property type="match status" value="1"/>
</dbReference>
<feature type="domain" description="UspA" evidence="2">
    <location>
        <begin position="141"/>
        <end position="279"/>
    </location>
</feature>
<dbReference type="SUPFAM" id="SSF52402">
    <property type="entry name" value="Adenine nucleotide alpha hydrolases-like"/>
    <property type="match status" value="2"/>
</dbReference>
<organism evidence="3 4">
    <name type="scientific">Crinalium epipsammum PCC 9333</name>
    <dbReference type="NCBI Taxonomy" id="1173022"/>
    <lineage>
        <taxon>Bacteria</taxon>
        <taxon>Bacillati</taxon>
        <taxon>Cyanobacteriota</taxon>
        <taxon>Cyanophyceae</taxon>
        <taxon>Gomontiellales</taxon>
        <taxon>Gomontiellaceae</taxon>
        <taxon>Crinalium</taxon>
    </lineage>
</organism>
<dbReference type="CDD" id="cd00293">
    <property type="entry name" value="USP-like"/>
    <property type="match status" value="2"/>
</dbReference>
<proteinExistence type="inferred from homology"/>
<dbReference type="Pfam" id="PF00582">
    <property type="entry name" value="Usp"/>
    <property type="match status" value="2"/>
</dbReference>
<dbReference type="InterPro" id="IPR006015">
    <property type="entry name" value="Universal_stress_UspA"/>
</dbReference>
<dbReference type="STRING" id="1173022.Cri9333_1659"/>
<dbReference type="Gene3D" id="3.40.50.620">
    <property type="entry name" value="HUPs"/>
    <property type="match status" value="2"/>
</dbReference>
<dbReference type="HOGENOM" id="CLU_049301_2_1_3"/>
<name>K9VYI0_9CYAN</name>
<dbReference type="EMBL" id="CP003620">
    <property type="protein sequence ID" value="AFZ12547.1"/>
    <property type="molecule type" value="Genomic_DNA"/>
</dbReference>
<feature type="domain" description="UspA" evidence="2">
    <location>
        <begin position="1"/>
        <end position="132"/>
    </location>
</feature>
<keyword evidence="4" id="KW-1185">Reference proteome</keyword>
<dbReference type="PANTHER" id="PTHR46268:SF8">
    <property type="entry name" value="UNIVERSAL STRESS PROTEIN SLL1388"/>
    <property type="match status" value="1"/>
</dbReference>
<dbReference type="OrthoDB" id="9777884at2"/>
<dbReference type="PATRIC" id="fig|1173022.3.peg.1793"/>
<evidence type="ECO:0000313" key="3">
    <source>
        <dbReference type="EMBL" id="AFZ12547.1"/>
    </source>
</evidence>
<protein>
    <submittedName>
        <fullName evidence="3">UspA domain-containing protein</fullName>
    </submittedName>
</protein>
<dbReference type="KEGG" id="cep:Cri9333_1659"/>
<dbReference type="eggNOG" id="COG0589">
    <property type="taxonomic scope" value="Bacteria"/>
</dbReference>
<dbReference type="RefSeq" id="WP_015202667.1">
    <property type="nucleotide sequence ID" value="NC_019753.1"/>
</dbReference>
<dbReference type="InterPro" id="IPR014729">
    <property type="entry name" value="Rossmann-like_a/b/a_fold"/>
</dbReference>
<sequence>MIQKILITVAGLGKCEEMLKMLMEIPSIQQANVTVLHVVPPQVTADAMSAKLEEGGKILASAIKNLNLDPSKVNARLKQGDPKDTVCQVADEEGSDLIIMGSRGLKRLESILENSVSQYVFQLTSRPMLLVKDDVYVKRINRIMVPIDKSNTAKSALGQALSLLRDIKGGQLVLVHINPDKKKAQEISTSNAEQDPVLAPAIAEAKKQGVAYRCITSSGNPAEEICRLAEESNVDLLVLGSPERRPSIAQSLPDLDRLLGRSISDYVRVYANCPVLLARTSA</sequence>
<reference evidence="3 4" key="1">
    <citation type="submission" date="2012-06" db="EMBL/GenBank/DDBJ databases">
        <title>Finished chromosome of genome of Crinalium epipsammum PCC 9333.</title>
        <authorList>
            <consortium name="US DOE Joint Genome Institute"/>
            <person name="Gugger M."/>
            <person name="Coursin T."/>
            <person name="Rippka R."/>
            <person name="Tandeau De Marsac N."/>
            <person name="Huntemann M."/>
            <person name="Wei C.-L."/>
            <person name="Han J."/>
            <person name="Detter J.C."/>
            <person name="Han C."/>
            <person name="Tapia R."/>
            <person name="Davenport K."/>
            <person name="Daligault H."/>
            <person name="Erkkila T."/>
            <person name="Gu W."/>
            <person name="Munk A.C.C."/>
            <person name="Teshima H."/>
            <person name="Xu Y."/>
            <person name="Chain P."/>
            <person name="Chen A."/>
            <person name="Krypides N."/>
            <person name="Mavromatis K."/>
            <person name="Markowitz V."/>
            <person name="Szeto E."/>
            <person name="Ivanova N."/>
            <person name="Mikhailova N."/>
            <person name="Ovchinnikova G."/>
            <person name="Pagani I."/>
            <person name="Pati A."/>
            <person name="Goodwin L."/>
            <person name="Peters L."/>
            <person name="Pitluck S."/>
            <person name="Woyke T."/>
            <person name="Kerfeld C."/>
        </authorList>
    </citation>
    <scope>NUCLEOTIDE SEQUENCE [LARGE SCALE GENOMIC DNA]</scope>
    <source>
        <strain evidence="3 4">PCC 9333</strain>
    </source>
</reference>